<accession>A0ACB7YP20</accession>
<evidence type="ECO:0000313" key="1">
    <source>
        <dbReference type="EMBL" id="KAH7855382.1"/>
    </source>
</evidence>
<organism evidence="1 2">
    <name type="scientific">Vaccinium darrowii</name>
    <dbReference type="NCBI Taxonomy" id="229202"/>
    <lineage>
        <taxon>Eukaryota</taxon>
        <taxon>Viridiplantae</taxon>
        <taxon>Streptophyta</taxon>
        <taxon>Embryophyta</taxon>
        <taxon>Tracheophyta</taxon>
        <taxon>Spermatophyta</taxon>
        <taxon>Magnoliopsida</taxon>
        <taxon>eudicotyledons</taxon>
        <taxon>Gunneridae</taxon>
        <taxon>Pentapetalae</taxon>
        <taxon>asterids</taxon>
        <taxon>Ericales</taxon>
        <taxon>Ericaceae</taxon>
        <taxon>Vaccinioideae</taxon>
        <taxon>Vaccinieae</taxon>
        <taxon>Vaccinium</taxon>
    </lineage>
</organism>
<reference evidence="1 2" key="1">
    <citation type="journal article" date="2021" name="Hortic Res">
        <title>High-quality reference genome and annotation aids understanding of berry development for evergreen blueberry (Vaccinium darrowii).</title>
        <authorList>
            <person name="Yu J."/>
            <person name="Hulse-Kemp A.M."/>
            <person name="Babiker E."/>
            <person name="Staton M."/>
        </authorList>
    </citation>
    <scope>NUCLEOTIDE SEQUENCE [LARGE SCALE GENOMIC DNA]</scope>
    <source>
        <strain evidence="2">cv. NJ 8807/NJ 8810</strain>
        <tissue evidence="1">Young leaf</tissue>
    </source>
</reference>
<dbReference type="EMBL" id="CM037161">
    <property type="protein sequence ID" value="KAH7855382.1"/>
    <property type="molecule type" value="Genomic_DNA"/>
</dbReference>
<evidence type="ECO:0000313" key="2">
    <source>
        <dbReference type="Proteomes" id="UP000828048"/>
    </source>
</evidence>
<name>A0ACB7YP20_9ERIC</name>
<proteinExistence type="predicted"/>
<gene>
    <name evidence="1" type="ORF">Vadar_024216</name>
</gene>
<sequence length="770" mass="84894">MFHPSMAGGLVNLKKLLIKDCLTLEAVVGKEEEAEGGHERKKDKVEFPQLESLELCDLPNLLSLYPNVNTALPKSTNRLYNSMQPQSLFNEKVAIPSLKYLKLLGLNNVSDLWCSELPSSSFSKVENLEVISCASLRNMFNSSMSRGLVNLEELLIEVCSTLEVVVGKEEVVRGGHGSKIDKTLFPLLGQLKLGSLPNLKRFCNSTHPLKFPKLSQMDILFCPSMDAFSSEPVCAPNLTLPGISWNGDLNNAIQFLQKNGNGLMARSMEKPRTFDDVTDKFKPWQVAETQCRLVAMPDSTDKAQKVVRLIYTNSGDGVLALGCNGIIRLWKWGGSQHNPSGMATASVVPQEWQPASGLAMTNDVIGAKLEEAVPYILLVNNDSEVFSACGGMISIFNKKTFKVMKKFMPPPPTSTFLALSPLGSNFIAIGREDSTICIYDVMKDKVLDIVKGHQKPITGLAISTNLNIMVSSGADAQLAIYDASKMDQIRQWVPQDVLPAPISSATYSCDSQLVYTSFCDGHIGVFDADSLVLRCYTEPSIYLPTALLSQKGVEKWNKDHNAVHIVDEPSLFLYLSLDCLQLDMLLELYISDQTLQTLNVIDRKHTDPPLAICCRSQAVYPLVVAAHPQQPNQFAVGLTNGSVIVMELPTITGLDGATVSSSNASNQTPDPVLDEDVDGDLDEDALITTRTRTRTATAGTHDDEEDLEEVLNEDVDEDALITTRTRTRIATTGTHDDKEDLEEKRKKEEEEEERKKKKGKAPLLDEDEEY</sequence>
<keyword evidence="2" id="KW-1185">Reference proteome</keyword>
<comment type="caution">
    <text evidence="1">The sequence shown here is derived from an EMBL/GenBank/DDBJ whole genome shotgun (WGS) entry which is preliminary data.</text>
</comment>
<protein>
    <submittedName>
        <fullName evidence="1">Uncharacterized protein</fullName>
    </submittedName>
</protein>
<dbReference type="Proteomes" id="UP000828048">
    <property type="component" value="Chromosome 11"/>
</dbReference>